<dbReference type="PANTHER" id="PTHR42928">
    <property type="entry name" value="TRICARBOXYLATE-BINDING PROTEIN"/>
    <property type="match status" value="1"/>
</dbReference>
<accession>A0A5C8PJZ9</accession>
<dbReference type="RefSeq" id="WP_147848641.1">
    <property type="nucleotide sequence ID" value="NZ_VDUZ01000022.1"/>
</dbReference>
<dbReference type="InterPro" id="IPR005064">
    <property type="entry name" value="BUG"/>
</dbReference>
<dbReference type="Pfam" id="PF03401">
    <property type="entry name" value="TctC"/>
    <property type="match status" value="1"/>
</dbReference>
<dbReference type="AlphaFoldDB" id="A0A5C8PJZ9"/>
<evidence type="ECO:0000256" key="1">
    <source>
        <dbReference type="ARBA" id="ARBA00006987"/>
    </source>
</evidence>
<dbReference type="PANTHER" id="PTHR42928:SF5">
    <property type="entry name" value="BLR1237 PROTEIN"/>
    <property type="match status" value="1"/>
</dbReference>
<gene>
    <name evidence="3" type="ORF">FHP25_19535</name>
</gene>
<dbReference type="CDD" id="cd07012">
    <property type="entry name" value="PBP2_Bug_TTT"/>
    <property type="match status" value="1"/>
</dbReference>
<dbReference type="InterPro" id="IPR042100">
    <property type="entry name" value="Bug_dom1"/>
</dbReference>
<comment type="similarity">
    <text evidence="1">Belongs to the UPF0065 (bug) family.</text>
</comment>
<keyword evidence="2" id="KW-0732">Signal</keyword>
<name>A0A5C8PJZ9_9HYPH</name>
<keyword evidence="4" id="KW-1185">Reference proteome</keyword>
<reference evidence="3 4" key="1">
    <citation type="submission" date="2019-06" db="EMBL/GenBank/DDBJ databases">
        <title>New taxonomy in bacterial strain CC-CFT640, isolated from vineyard.</title>
        <authorList>
            <person name="Lin S.-Y."/>
            <person name="Tsai C.-F."/>
            <person name="Young C.-C."/>
        </authorList>
    </citation>
    <scope>NUCLEOTIDE SEQUENCE [LARGE SCALE GENOMIC DNA]</scope>
    <source>
        <strain evidence="3 4">CC-CFT640</strain>
    </source>
</reference>
<organism evidence="3 4">
    <name type="scientific">Vineibacter terrae</name>
    <dbReference type="NCBI Taxonomy" id="2586908"/>
    <lineage>
        <taxon>Bacteria</taxon>
        <taxon>Pseudomonadati</taxon>
        <taxon>Pseudomonadota</taxon>
        <taxon>Alphaproteobacteria</taxon>
        <taxon>Hyphomicrobiales</taxon>
        <taxon>Vineibacter</taxon>
    </lineage>
</organism>
<evidence type="ECO:0000313" key="3">
    <source>
        <dbReference type="EMBL" id="TXL73846.1"/>
    </source>
</evidence>
<dbReference type="Proteomes" id="UP000321638">
    <property type="component" value="Unassembled WGS sequence"/>
</dbReference>
<dbReference type="SUPFAM" id="SSF53850">
    <property type="entry name" value="Periplasmic binding protein-like II"/>
    <property type="match status" value="1"/>
</dbReference>
<feature type="signal peptide" evidence="2">
    <location>
        <begin position="1"/>
        <end position="23"/>
    </location>
</feature>
<dbReference type="PIRSF" id="PIRSF017082">
    <property type="entry name" value="YflP"/>
    <property type="match status" value="1"/>
</dbReference>
<dbReference type="EMBL" id="VDUZ01000022">
    <property type="protein sequence ID" value="TXL73846.1"/>
    <property type="molecule type" value="Genomic_DNA"/>
</dbReference>
<dbReference type="Gene3D" id="3.40.190.150">
    <property type="entry name" value="Bordetella uptake gene, domain 1"/>
    <property type="match status" value="1"/>
</dbReference>
<evidence type="ECO:0000256" key="2">
    <source>
        <dbReference type="SAM" id="SignalP"/>
    </source>
</evidence>
<evidence type="ECO:0000313" key="4">
    <source>
        <dbReference type="Proteomes" id="UP000321638"/>
    </source>
</evidence>
<dbReference type="OrthoDB" id="7250553at2"/>
<sequence length="322" mass="33694">MQRRRVLASLTAMAVAPSASVRAQAWPSRPITMYVPFPAGGPADMFGRILARGMSVQLAQQVVIENKSGLGGVTGVDAIAKAAPDGYTIGMNSAGPSSIAPFILPRMPFQDRELVLLTPIALVQEVIAVTAKLPMTTLPDLIAHAKANPGKVNYGSSGTGSITHLAGELFKTAAGIDIVHVPYRGAAPAVQDLLAGQVQMTVLDVSVLLPHIRTGAVRALAVTSKIRSSLLPDVPTTAEVGLPGVLSDNWYGLAAPAGVPKDILDRIHAAAVAVLKTKEVVAPMTEQGAVIRPMTPSEYTAFVQIEREKWAPVVKASGARIE</sequence>
<feature type="chain" id="PRO_5022739359" evidence="2">
    <location>
        <begin position="24"/>
        <end position="322"/>
    </location>
</feature>
<proteinExistence type="inferred from homology"/>
<comment type="caution">
    <text evidence="3">The sequence shown here is derived from an EMBL/GenBank/DDBJ whole genome shotgun (WGS) entry which is preliminary data.</text>
</comment>
<dbReference type="Gene3D" id="3.40.190.10">
    <property type="entry name" value="Periplasmic binding protein-like II"/>
    <property type="match status" value="1"/>
</dbReference>
<protein>
    <submittedName>
        <fullName evidence="3">Tripartite tricarboxylate transporter substrate binding protein</fullName>
    </submittedName>
</protein>